<dbReference type="AlphaFoldDB" id="A0A848KX87"/>
<organism evidence="1 2">
    <name type="scientific">Gordonia asplenii</name>
    <dbReference type="NCBI Taxonomy" id="2725283"/>
    <lineage>
        <taxon>Bacteria</taxon>
        <taxon>Bacillati</taxon>
        <taxon>Actinomycetota</taxon>
        <taxon>Actinomycetes</taxon>
        <taxon>Mycobacteriales</taxon>
        <taxon>Gordoniaceae</taxon>
        <taxon>Gordonia</taxon>
    </lineage>
</organism>
<protein>
    <submittedName>
        <fullName evidence="1">Uncharacterized protein</fullName>
    </submittedName>
</protein>
<keyword evidence="2" id="KW-1185">Reference proteome</keyword>
<comment type="caution">
    <text evidence="1">The sequence shown here is derived from an EMBL/GenBank/DDBJ whole genome shotgun (WGS) entry which is preliminary data.</text>
</comment>
<gene>
    <name evidence="1" type="ORF">HH308_06190</name>
</gene>
<name>A0A848KX87_9ACTN</name>
<evidence type="ECO:0000313" key="2">
    <source>
        <dbReference type="Proteomes" id="UP000550729"/>
    </source>
</evidence>
<reference evidence="1 2" key="1">
    <citation type="submission" date="2020-04" db="EMBL/GenBank/DDBJ databases">
        <title>Gordonia sp. nov. TBRC 11910.</title>
        <authorList>
            <person name="Suriyachadkun C."/>
        </authorList>
    </citation>
    <scope>NUCLEOTIDE SEQUENCE [LARGE SCALE GENOMIC DNA]</scope>
    <source>
        <strain evidence="1 2">TBRC 11910</strain>
    </source>
</reference>
<dbReference type="EMBL" id="JABBNB010000005">
    <property type="protein sequence ID" value="NMO00801.1"/>
    <property type="molecule type" value="Genomic_DNA"/>
</dbReference>
<accession>A0A848KX87</accession>
<proteinExistence type="predicted"/>
<sequence length="80" mass="9773">MLMQVVQEGFSDTDRGPVDWLDHVDRYEVPEANRSRIIEREKRFGFTPGDDGWLTTYRQRHTRWGFGGFIHWQRFRWEDV</sequence>
<evidence type="ECO:0000313" key="1">
    <source>
        <dbReference type="EMBL" id="NMO00801.1"/>
    </source>
</evidence>
<dbReference type="RefSeq" id="WP_170193307.1">
    <property type="nucleotide sequence ID" value="NZ_JABBNB010000005.1"/>
</dbReference>
<dbReference type="Proteomes" id="UP000550729">
    <property type="component" value="Unassembled WGS sequence"/>
</dbReference>